<evidence type="ECO:0000313" key="2">
    <source>
        <dbReference type="EMBL" id="KAJ1176973.1"/>
    </source>
</evidence>
<dbReference type="Proteomes" id="UP001066276">
    <property type="component" value="Chromosome 3_2"/>
</dbReference>
<keyword evidence="3" id="KW-1185">Reference proteome</keyword>
<evidence type="ECO:0000256" key="1">
    <source>
        <dbReference type="SAM" id="MobiDB-lite"/>
    </source>
</evidence>
<feature type="region of interest" description="Disordered" evidence="1">
    <location>
        <begin position="1"/>
        <end position="32"/>
    </location>
</feature>
<name>A0AAV7TK12_PLEWA</name>
<organism evidence="2 3">
    <name type="scientific">Pleurodeles waltl</name>
    <name type="common">Iberian ribbed newt</name>
    <dbReference type="NCBI Taxonomy" id="8319"/>
    <lineage>
        <taxon>Eukaryota</taxon>
        <taxon>Metazoa</taxon>
        <taxon>Chordata</taxon>
        <taxon>Craniata</taxon>
        <taxon>Vertebrata</taxon>
        <taxon>Euteleostomi</taxon>
        <taxon>Amphibia</taxon>
        <taxon>Batrachia</taxon>
        <taxon>Caudata</taxon>
        <taxon>Salamandroidea</taxon>
        <taxon>Salamandridae</taxon>
        <taxon>Pleurodelinae</taxon>
        <taxon>Pleurodeles</taxon>
    </lineage>
</organism>
<evidence type="ECO:0000313" key="3">
    <source>
        <dbReference type="Proteomes" id="UP001066276"/>
    </source>
</evidence>
<reference evidence="2" key="1">
    <citation type="journal article" date="2022" name="bioRxiv">
        <title>Sequencing and chromosome-scale assembly of the giantPleurodeles waltlgenome.</title>
        <authorList>
            <person name="Brown T."/>
            <person name="Elewa A."/>
            <person name="Iarovenko S."/>
            <person name="Subramanian E."/>
            <person name="Araus A.J."/>
            <person name="Petzold A."/>
            <person name="Susuki M."/>
            <person name="Suzuki K.-i.T."/>
            <person name="Hayashi T."/>
            <person name="Toyoda A."/>
            <person name="Oliveira C."/>
            <person name="Osipova E."/>
            <person name="Leigh N.D."/>
            <person name="Simon A."/>
            <person name="Yun M.H."/>
        </authorList>
    </citation>
    <scope>NUCLEOTIDE SEQUENCE</scope>
    <source>
        <strain evidence="2">20211129_DDA</strain>
        <tissue evidence="2">Liver</tissue>
    </source>
</reference>
<accession>A0AAV7TK12</accession>
<protein>
    <submittedName>
        <fullName evidence="2">Uncharacterized protein</fullName>
    </submittedName>
</protein>
<feature type="compositionally biased region" description="Polar residues" evidence="1">
    <location>
        <begin position="1"/>
        <end position="20"/>
    </location>
</feature>
<dbReference type="AlphaFoldDB" id="A0AAV7TK12"/>
<gene>
    <name evidence="2" type="ORF">NDU88_002240</name>
</gene>
<proteinExistence type="predicted"/>
<comment type="caution">
    <text evidence="2">The sequence shown here is derived from an EMBL/GenBank/DDBJ whole genome shotgun (WGS) entry which is preliminary data.</text>
</comment>
<dbReference type="EMBL" id="JANPWB010000006">
    <property type="protein sequence ID" value="KAJ1176973.1"/>
    <property type="molecule type" value="Genomic_DNA"/>
</dbReference>
<sequence length="110" mass="12373">MLTRSSSASDKETWPSTCTATREDQREQAECDQSPVTKGFLTSLFNSLKSDIYDLRCDLARELCEIRSDLTSAGERVSSMEDNGISHDKDVEVLSQEVICLHEQQDILRA</sequence>